<keyword evidence="3 5" id="KW-1133">Transmembrane helix</keyword>
<dbReference type="InterPro" id="IPR052902">
    <property type="entry name" value="ABC-2_transporter"/>
</dbReference>
<feature type="transmembrane region" description="Helical" evidence="5">
    <location>
        <begin position="249"/>
        <end position="273"/>
    </location>
</feature>
<feature type="domain" description="ABC transmembrane type-2" evidence="6">
    <location>
        <begin position="126"/>
        <end position="364"/>
    </location>
</feature>
<gene>
    <name evidence="7" type="ORF">ACFFK0_01650</name>
</gene>
<dbReference type="InterPro" id="IPR013525">
    <property type="entry name" value="ABC2_TM"/>
</dbReference>
<comment type="caution">
    <text evidence="7">The sequence shown here is derived from an EMBL/GenBank/DDBJ whole genome shotgun (WGS) entry which is preliminary data.</text>
</comment>
<feature type="transmembrane region" description="Helical" evidence="5">
    <location>
        <begin position="285"/>
        <end position="303"/>
    </location>
</feature>
<dbReference type="EMBL" id="JBHLWN010000012">
    <property type="protein sequence ID" value="MFC0211161.1"/>
    <property type="molecule type" value="Genomic_DNA"/>
</dbReference>
<keyword evidence="2 5" id="KW-0812">Transmembrane</keyword>
<dbReference type="PROSITE" id="PS51012">
    <property type="entry name" value="ABC_TM2"/>
    <property type="match status" value="1"/>
</dbReference>
<dbReference type="PANTHER" id="PTHR43027">
    <property type="entry name" value="DOXORUBICIN RESISTANCE ABC TRANSPORTER PERMEASE PROTEIN DRRC-RELATED"/>
    <property type="match status" value="1"/>
</dbReference>
<dbReference type="Proteomes" id="UP001589776">
    <property type="component" value="Unassembled WGS sequence"/>
</dbReference>
<dbReference type="InterPro" id="IPR047817">
    <property type="entry name" value="ABC2_TM_bact-type"/>
</dbReference>
<name>A0ABV6DEV1_9BACL</name>
<dbReference type="Gene3D" id="3.40.1710.10">
    <property type="entry name" value="abc type-2 transporter like domain"/>
    <property type="match status" value="1"/>
</dbReference>
<feature type="transmembrane region" description="Helical" evidence="5">
    <location>
        <begin position="172"/>
        <end position="195"/>
    </location>
</feature>
<comment type="subcellular location">
    <subcellularLocation>
        <location evidence="1">Membrane</location>
        <topology evidence="1">Multi-pass membrane protein</topology>
    </subcellularLocation>
</comment>
<protein>
    <submittedName>
        <fullName evidence="7">ABC transporter permease</fullName>
    </submittedName>
</protein>
<feature type="transmembrane region" description="Helical" evidence="5">
    <location>
        <begin position="22"/>
        <end position="41"/>
    </location>
</feature>
<evidence type="ECO:0000259" key="6">
    <source>
        <dbReference type="PROSITE" id="PS51012"/>
    </source>
</evidence>
<proteinExistence type="predicted"/>
<dbReference type="RefSeq" id="WP_377467992.1">
    <property type="nucleotide sequence ID" value="NZ_JBHLWN010000012.1"/>
</dbReference>
<keyword evidence="8" id="KW-1185">Reference proteome</keyword>
<evidence type="ECO:0000256" key="3">
    <source>
        <dbReference type="ARBA" id="ARBA00022989"/>
    </source>
</evidence>
<feature type="transmembrane region" description="Helical" evidence="5">
    <location>
        <begin position="343"/>
        <end position="361"/>
    </location>
</feature>
<evidence type="ECO:0000256" key="2">
    <source>
        <dbReference type="ARBA" id="ARBA00022692"/>
    </source>
</evidence>
<dbReference type="Pfam" id="PF12698">
    <property type="entry name" value="ABC2_membrane_3"/>
    <property type="match status" value="1"/>
</dbReference>
<keyword evidence="4 5" id="KW-0472">Membrane</keyword>
<evidence type="ECO:0000313" key="8">
    <source>
        <dbReference type="Proteomes" id="UP001589776"/>
    </source>
</evidence>
<evidence type="ECO:0000256" key="5">
    <source>
        <dbReference type="SAM" id="Phobius"/>
    </source>
</evidence>
<sequence>MNSAYIQLTIAQLRIFSRNRQVLIFTLIFPILLMVALGSFVGRGSSVSLDTIVIDRDQTSQSKSLFSALQGQSALRAEAAGDEAAALDAIKKGEKQFVVVIPQGYGAQVGAAGGSGKLDVYFDETNSTVAAVGLPVIEQIVDGVSKTITGYKPAVTVERKGVRSLNLTYIDFLVPGIVGMMIMSNNLNGVAGQIASWRERGVLRRMQSTPLRASTFIAAQITARLLLNGIQAMIVLLIGALFFNTQVNGSWLLLIMFVVLGTLAFMAIGFIIAGLAKTPESAGPIAGIISFPLLFLGGVFFPINSMPEAMQSIVKLLPIAHLTSALRQVMNVGAGLTELWPEAALLGGWMIVAFVIASFTFKWD</sequence>
<feature type="transmembrane region" description="Helical" evidence="5">
    <location>
        <begin position="216"/>
        <end position="243"/>
    </location>
</feature>
<accession>A0ABV6DEV1</accession>
<dbReference type="PANTHER" id="PTHR43027:SF2">
    <property type="entry name" value="TRANSPORT PERMEASE PROTEIN"/>
    <property type="match status" value="1"/>
</dbReference>
<reference evidence="7 8" key="1">
    <citation type="submission" date="2024-09" db="EMBL/GenBank/DDBJ databases">
        <authorList>
            <person name="Sun Q."/>
            <person name="Mori K."/>
        </authorList>
    </citation>
    <scope>NUCLEOTIDE SEQUENCE [LARGE SCALE GENOMIC DNA]</scope>
    <source>
        <strain evidence="7 8">CCM 7759</strain>
    </source>
</reference>
<organism evidence="7 8">
    <name type="scientific">Paenibacillus chartarius</name>
    <dbReference type="NCBI Taxonomy" id="747481"/>
    <lineage>
        <taxon>Bacteria</taxon>
        <taxon>Bacillati</taxon>
        <taxon>Bacillota</taxon>
        <taxon>Bacilli</taxon>
        <taxon>Bacillales</taxon>
        <taxon>Paenibacillaceae</taxon>
        <taxon>Paenibacillus</taxon>
    </lineage>
</organism>
<evidence type="ECO:0000256" key="1">
    <source>
        <dbReference type="ARBA" id="ARBA00004141"/>
    </source>
</evidence>
<evidence type="ECO:0000313" key="7">
    <source>
        <dbReference type="EMBL" id="MFC0211161.1"/>
    </source>
</evidence>
<evidence type="ECO:0000256" key="4">
    <source>
        <dbReference type="ARBA" id="ARBA00023136"/>
    </source>
</evidence>